<dbReference type="EMBL" id="JAKWBI020000829">
    <property type="protein sequence ID" value="KAJ2892347.1"/>
    <property type="molecule type" value="Genomic_DNA"/>
</dbReference>
<comment type="caution">
    <text evidence="2">The sequence shown here is derived from an EMBL/GenBank/DDBJ whole genome shotgun (WGS) entry which is preliminary data.</text>
</comment>
<gene>
    <name evidence="2" type="ORF">MKZ38_009956</name>
</gene>
<evidence type="ECO:0000313" key="3">
    <source>
        <dbReference type="Proteomes" id="UP001201980"/>
    </source>
</evidence>
<feature type="compositionally biased region" description="Basic residues" evidence="1">
    <location>
        <begin position="291"/>
        <end position="301"/>
    </location>
</feature>
<reference evidence="2" key="1">
    <citation type="submission" date="2022-07" db="EMBL/GenBank/DDBJ databases">
        <title>Draft genome sequence of Zalerion maritima ATCC 34329, a (micro)plastics degrading marine fungus.</title>
        <authorList>
            <person name="Paco A."/>
            <person name="Goncalves M.F.M."/>
            <person name="Rocha-Santos T.A.P."/>
            <person name="Alves A."/>
        </authorList>
    </citation>
    <scope>NUCLEOTIDE SEQUENCE</scope>
    <source>
        <strain evidence="2">ATCC 34329</strain>
    </source>
</reference>
<sequence length="312" mass="33266">MMKDYLTVKLDQTGRTKDGSTAVNPPTSPRGSVIPGGTQAHSSPRPQRKDSDQSAKSAKSDQAKYLKEMGGPFNDETQETLNPGAKKRRREESEESADDNSPHIDTETDFGMLEENARKVDKESGHGRKRHKAKEREGAKKAIREWEPFGSRARSPTSTSQKEHPKQTASAVPSLLPIAPTAGRTVLFPPPNPSVPGAGPVPTAPASTAAPFISPSSQVNAPTAMAPPTVITEGELERQQRAPAEPSATAAAAAATPCLAASPVREREPGATPTPRGYAERHSSPGPGSRQPRRHSSPHRSKSSERPPSPRT</sequence>
<evidence type="ECO:0000256" key="1">
    <source>
        <dbReference type="SAM" id="MobiDB-lite"/>
    </source>
</evidence>
<protein>
    <submittedName>
        <fullName evidence="2">Uncharacterized protein</fullName>
    </submittedName>
</protein>
<organism evidence="2 3">
    <name type="scientific">Zalerion maritima</name>
    <dbReference type="NCBI Taxonomy" id="339359"/>
    <lineage>
        <taxon>Eukaryota</taxon>
        <taxon>Fungi</taxon>
        <taxon>Dikarya</taxon>
        <taxon>Ascomycota</taxon>
        <taxon>Pezizomycotina</taxon>
        <taxon>Sordariomycetes</taxon>
        <taxon>Lulworthiomycetidae</taxon>
        <taxon>Lulworthiales</taxon>
        <taxon>Lulworthiaceae</taxon>
        <taxon>Zalerion</taxon>
    </lineage>
</organism>
<feature type="compositionally biased region" description="Basic and acidic residues" evidence="1">
    <location>
        <begin position="47"/>
        <end position="67"/>
    </location>
</feature>
<accession>A0AAD5WN14</accession>
<name>A0AAD5WN14_9PEZI</name>
<proteinExistence type="predicted"/>
<keyword evidence="3" id="KW-1185">Reference proteome</keyword>
<evidence type="ECO:0000313" key="2">
    <source>
        <dbReference type="EMBL" id="KAJ2892347.1"/>
    </source>
</evidence>
<feature type="compositionally biased region" description="Low complexity" evidence="1">
    <location>
        <begin position="242"/>
        <end position="263"/>
    </location>
</feature>
<feature type="region of interest" description="Disordered" evidence="1">
    <location>
        <begin position="1"/>
        <end position="312"/>
    </location>
</feature>
<feature type="compositionally biased region" description="Basic and acidic residues" evidence="1">
    <location>
        <begin position="115"/>
        <end position="126"/>
    </location>
</feature>
<dbReference type="Proteomes" id="UP001201980">
    <property type="component" value="Unassembled WGS sequence"/>
</dbReference>
<dbReference type="AlphaFoldDB" id="A0AAD5WN14"/>
<feature type="compositionally biased region" description="Basic and acidic residues" evidence="1">
    <location>
        <begin position="134"/>
        <end position="147"/>
    </location>
</feature>
<feature type="compositionally biased region" description="Low complexity" evidence="1">
    <location>
        <begin position="195"/>
        <end position="217"/>
    </location>
</feature>